<feature type="compositionally biased region" description="Basic and acidic residues" evidence="8">
    <location>
        <begin position="204"/>
        <end position="216"/>
    </location>
</feature>
<dbReference type="PANTHER" id="PTHR23142">
    <property type="entry name" value="PRE-MRNA-SPLICING FACTOR 38A-RELATED"/>
    <property type="match status" value="1"/>
</dbReference>
<dbReference type="GO" id="GO:0005681">
    <property type="term" value="C:spliceosomal complex"/>
    <property type="evidence" value="ECO:0007669"/>
    <property type="project" value="UniProtKB-KW"/>
</dbReference>
<name>C1C1J0_CALCM</name>
<evidence type="ECO:0000256" key="2">
    <source>
        <dbReference type="ARBA" id="ARBA00006164"/>
    </source>
</evidence>
<organism evidence="9">
    <name type="scientific">Caligus clemensi</name>
    <name type="common">Sea louse</name>
    <dbReference type="NCBI Taxonomy" id="344056"/>
    <lineage>
        <taxon>Eukaryota</taxon>
        <taxon>Metazoa</taxon>
        <taxon>Ecdysozoa</taxon>
        <taxon>Arthropoda</taxon>
        <taxon>Crustacea</taxon>
        <taxon>Multicrustacea</taxon>
        <taxon>Hexanauplia</taxon>
        <taxon>Copepoda</taxon>
        <taxon>Siphonostomatoida</taxon>
        <taxon>Caligidae</taxon>
        <taxon>Caligus</taxon>
    </lineage>
</organism>
<feature type="compositionally biased region" description="Acidic residues" evidence="8">
    <location>
        <begin position="188"/>
        <end position="203"/>
    </location>
</feature>
<evidence type="ECO:0000256" key="6">
    <source>
        <dbReference type="ARBA" id="ARBA00023242"/>
    </source>
</evidence>
<dbReference type="EMBL" id="BT080719">
    <property type="protein sequence ID" value="ACO15143.1"/>
    <property type="molecule type" value="mRNA"/>
</dbReference>
<feature type="region of interest" description="Disordered" evidence="8">
    <location>
        <begin position="188"/>
        <end position="318"/>
    </location>
</feature>
<protein>
    <recommendedName>
        <fullName evidence="7">Pre-mRNA-splicing factor 38</fullName>
    </recommendedName>
</protein>
<evidence type="ECO:0000256" key="5">
    <source>
        <dbReference type="ARBA" id="ARBA00023187"/>
    </source>
</evidence>
<evidence type="ECO:0000256" key="7">
    <source>
        <dbReference type="RuleBase" id="RU367025"/>
    </source>
</evidence>
<sequence length="318" mass="37355">MANRTVKDATTIKGTNPQYLIEKVIRTRIYDSKYWKEQCFALTAELLVDKAMELRYIGGTFAGNIKPTPFLCLVLKMLQIQPEKDIVVEFIKNEDFKYVRALGAFYLRLVGTSLDCYKYLEPLLNDYRKIRFQDKQGKFVLSHMDEFIDSLLREERFCDTILPRIQIRSILEETHNLEPRVSILDEDLDEEIDESSSSSEEEEGILKEDKEEDRRTSSSSSRRRRRDSSGERYKSSSSRRRRRSGSRENRRRNRSRSRSRSPRRHERRRDERSHHRRKESSSQKSASSKNRSSGGGADEMSIEETNKLRISLGLNPLK</sequence>
<dbReference type="Pfam" id="PF03371">
    <property type="entry name" value="PRP38"/>
    <property type="match status" value="1"/>
</dbReference>
<keyword evidence="3 7" id="KW-0507">mRNA processing</keyword>
<proteinExistence type="evidence at transcript level"/>
<feature type="compositionally biased region" description="Basic residues" evidence="8">
    <location>
        <begin position="237"/>
        <end position="267"/>
    </location>
</feature>
<dbReference type="GO" id="GO:0046540">
    <property type="term" value="C:U4/U6 x U5 tri-snRNP complex"/>
    <property type="evidence" value="ECO:0007669"/>
    <property type="project" value="InterPro"/>
</dbReference>
<comment type="subcellular location">
    <subcellularLocation>
        <location evidence="1 7">Nucleus</location>
    </subcellularLocation>
</comment>
<accession>C1C1J0</accession>
<comment type="function">
    <text evidence="7">Required for pre-mRNA splicing.</text>
</comment>
<evidence type="ECO:0000256" key="8">
    <source>
        <dbReference type="SAM" id="MobiDB-lite"/>
    </source>
</evidence>
<dbReference type="Pfam" id="PF19252">
    <property type="entry name" value="HIND"/>
    <property type="match status" value="1"/>
</dbReference>
<dbReference type="AlphaFoldDB" id="C1C1J0"/>
<dbReference type="GO" id="GO:0000398">
    <property type="term" value="P:mRNA splicing, via spliceosome"/>
    <property type="evidence" value="ECO:0007669"/>
    <property type="project" value="UniProtKB-UniRule"/>
</dbReference>
<evidence type="ECO:0000256" key="3">
    <source>
        <dbReference type="ARBA" id="ARBA00022664"/>
    </source>
</evidence>
<dbReference type="InterPro" id="IPR005037">
    <property type="entry name" value="PRP38"/>
</dbReference>
<reference evidence="9" key="1">
    <citation type="submission" date="2009-03" db="EMBL/GenBank/DDBJ databases">
        <title>Caligus clemensi ESTs and full-length cDNAs.</title>
        <authorList>
            <person name="Yasuike M."/>
            <person name="von Schalburg K."/>
            <person name="Cooper G."/>
            <person name="Leong J."/>
            <person name="Jones S.R.M."/>
            <person name="Koop B.F."/>
        </authorList>
    </citation>
    <scope>NUCLEOTIDE SEQUENCE</scope>
    <source>
        <tissue evidence="9">Whole</tissue>
    </source>
</reference>
<dbReference type="InterPro" id="IPR045347">
    <property type="entry name" value="HIND"/>
</dbReference>
<evidence type="ECO:0000256" key="1">
    <source>
        <dbReference type="ARBA" id="ARBA00004123"/>
    </source>
</evidence>
<evidence type="ECO:0000256" key="4">
    <source>
        <dbReference type="ARBA" id="ARBA00022728"/>
    </source>
</evidence>
<keyword evidence="5 7" id="KW-0508">mRNA splicing</keyword>
<comment type="similarity">
    <text evidence="2 7">Belongs to the PRP38 family.</text>
</comment>
<keyword evidence="4 7" id="KW-0747">Spliceosome</keyword>
<gene>
    <name evidence="9" type="primary">PR38A</name>
</gene>
<feature type="compositionally biased region" description="Low complexity" evidence="8">
    <location>
        <begin position="282"/>
        <end position="292"/>
    </location>
</feature>
<evidence type="ECO:0000313" key="9">
    <source>
        <dbReference type="EMBL" id="ACO15143.1"/>
    </source>
</evidence>
<keyword evidence="6 7" id="KW-0539">Nucleus</keyword>